<evidence type="ECO:0000313" key="8">
    <source>
        <dbReference type="EMBL" id="CAK9155819.1"/>
    </source>
</evidence>
<comment type="subcellular location">
    <subcellularLocation>
        <location evidence="1">Membrane</location>
        <topology evidence="1">Multi-pass membrane protein</topology>
    </subcellularLocation>
</comment>
<comment type="caution">
    <text evidence="8">The sequence shown here is derived from an EMBL/GenBank/DDBJ whole genome shotgun (WGS) entry which is preliminary data.</text>
</comment>
<evidence type="ECO:0000256" key="3">
    <source>
        <dbReference type="ARBA" id="ARBA00022989"/>
    </source>
</evidence>
<organism evidence="8 9">
    <name type="scientific">Ilex paraguariensis</name>
    <name type="common">yerba mate</name>
    <dbReference type="NCBI Taxonomy" id="185542"/>
    <lineage>
        <taxon>Eukaryota</taxon>
        <taxon>Viridiplantae</taxon>
        <taxon>Streptophyta</taxon>
        <taxon>Embryophyta</taxon>
        <taxon>Tracheophyta</taxon>
        <taxon>Spermatophyta</taxon>
        <taxon>Magnoliopsida</taxon>
        <taxon>eudicotyledons</taxon>
        <taxon>Gunneridae</taxon>
        <taxon>Pentapetalae</taxon>
        <taxon>asterids</taxon>
        <taxon>campanulids</taxon>
        <taxon>Aquifoliales</taxon>
        <taxon>Aquifoliaceae</taxon>
        <taxon>Ilex</taxon>
    </lineage>
</organism>
<dbReference type="InterPro" id="IPR040327">
    <property type="entry name" value="At5g14285-like"/>
</dbReference>
<feature type="transmembrane region" description="Helical" evidence="6">
    <location>
        <begin position="210"/>
        <end position="233"/>
    </location>
</feature>
<dbReference type="InterPro" id="IPR006634">
    <property type="entry name" value="TLC-dom"/>
</dbReference>
<evidence type="ECO:0000313" key="9">
    <source>
        <dbReference type="Proteomes" id="UP001642360"/>
    </source>
</evidence>
<reference evidence="8 9" key="1">
    <citation type="submission" date="2024-02" db="EMBL/GenBank/DDBJ databases">
        <authorList>
            <person name="Vignale AGUSTIN F."/>
            <person name="Sosa J E."/>
            <person name="Modenutti C."/>
        </authorList>
    </citation>
    <scope>NUCLEOTIDE SEQUENCE [LARGE SCALE GENOMIC DNA]</scope>
</reference>
<name>A0ABC8SF42_9AQUA</name>
<keyword evidence="9" id="KW-1185">Reference proteome</keyword>
<accession>A0ABC8SF42</accession>
<feature type="transmembrane region" description="Helical" evidence="6">
    <location>
        <begin position="172"/>
        <end position="190"/>
    </location>
</feature>
<dbReference type="AlphaFoldDB" id="A0ABC8SF42"/>
<dbReference type="Pfam" id="PF03798">
    <property type="entry name" value="TRAM_LAG1_CLN8"/>
    <property type="match status" value="1"/>
</dbReference>
<feature type="transmembrane region" description="Helical" evidence="6">
    <location>
        <begin position="12"/>
        <end position="30"/>
    </location>
</feature>
<keyword evidence="4 5" id="KW-0472">Membrane</keyword>
<keyword evidence="3 6" id="KW-1133">Transmembrane helix</keyword>
<protein>
    <recommendedName>
        <fullName evidence="7">TLC domain-containing protein</fullName>
    </recommendedName>
</protein>
<dbReference type="PANTHER" id="PTHR31766">
    <property type="entry name" value="GLABROUS1 ENHANCER-BINDING PROTEIN-LIKE 2"/>
    <property type="match status" value="1"/>
</dbReference>
<sequence length="248" mass="28382">METLNLCTPSLPVFNLMFSTIYLLGYFIIFRNWKQNLRPEASSCLVSLAHGTPAVLLSLYSILYPQTQLNFASPNTNFQNMVLDYSIAYFFMDLLHYMIFIPSDVLFIAHHLATLYVFLTCRYIVHHGGSAILVLLVLAEVTSACQNTWSFARFRKADVPVAAKVYERLSPVFYAFYSVVRGVLGPLFVYKMGLFYANGGADGVIPRWAWISWMAVIVSAILVSILWVINLWIDLYRERTKKEERKSS</sequence>
<dbReference type="GO" id="GO:0016020">
    <property type="term" value="C:membrane"/>
    <property type="evidence" value="ECO:0007669"/>
    <property type="project" value="UniProtKB-SubCell"/>
</dbReference>
<evidence type="ECO:0000256" key="1">
    <source>
        <dbReference type="ARBA" id="ARBA00004141"/>
    </source>
</evidence>
<dbReference type="PANTHER" id="PTHR31766:SF8">
    <property type="entry name" value="TLC DOMAIN-CONTAINING PROTEIN"/>
    <property type="match status" value="1"/>
</dbReference>
<evidence type="ECO:0000256" key="5">
    <source>
        <dbReference type="PROSITE-ProRule" id="PRU00205"/>
    </source>
</evidence>
<dbReference type="Proteomes" id="UP001642360">
    <property type="component" value="Unassembled WGS sequence"/>
</dbReference>
<feature type="transmembrane region" description="Helical" evidence="6">
    <location>
        <begin position="82"/>
        <end position="100"/>
    </location>
</feature>
<evidence type="ECO:0000256" key="6">
    <source>
        <dbReference type="SAM" id="Phobius"/>
    </source>
</evidence>
<dbReference type="EMBL" id="CAUOFW020002747">
    <property type="protein sequence ID" value="CAK9155819.1"/>
    <property type="molecule type" value="Genomic_DNA"/>
</dbReference>
<proteinExistence type="predicted"/>
<feature type="domain" description="TLC" evidence="7">
    <location>
        <begin position="36"/>
        <end position="240"/>
    </location>
</feature>
<evidence type="ECO:0000256" key="4">
    <source>
        <dbReference type="ARBA" id="ARBA00023136"/>
    </source>
</evidence>
<evidence type="ECO:0000256" key="2">
    <source>
        <dbReference type="ARBA" id="ARBA00022692"/>
    </source>
</evidence>
<dbReference type="SMART" id="SM00724">
    <property type="entry name" value="TLC"/>
    <property type="match status" value="1"/>
</dbReference>
<feature type="transmembrane region" description="Helical" evidence="6">
    <location>
        <begin position="131"/>
        <end position="152"/>
    </location>
</feature>
<keyword evidence="2 5" id="KW-0812">Transmembrane</keyword>
<gene>
    <name evidence="8" type="ORF">ILEXP_LOCUS24232</name>
</gene>
<evidence type="ECO:0000259" key="7">
    <source>
        <dbReference type="PROSITE" id="PS50922"/>
    </source>
</evidence>
<dbReference type="PROSITE" id="PS50922">
    <property type="entry name" value="TLC"/>
    <property type="match status" value="1"/>
</dbReference>